<dbReference type="Gene3D" id="1.10.287.70">
    <property type="match status" value="1"/>
</dbReference>
<feature type="region of interest" description="Disordered" evidence="11">
    <location>
        <begin position="436"/>
        <end position="645"/>
    </location>
</feature>
<dbReference type="InterPro" id="IPR001623">
    <property type="entry name" value="DnaJ_domain"/>
</dbReference>
<evidence type="ECO:0000256" key="12">
    <source>
        <dbReference type="SAM" id="Phobius"/>
    </source>
</evidence>
<feature type="compositionally biased region" description="Pro residues" evidence="11">
    <location>
        <begin position="1029"/>
        <end position="1039"/>
    </location>
</feature>
<dbReference type="PRINTS" id="PR00738">
    <property type="entry name" value="GLHYDRLASE20"/>
</dbReference>
<dbReference type="InterPro" id="IPR036020">
    <property type="entry name" value="WW_dom_sf"/>
</dbReference>
<feature type="region of interest" description="Disordered" evidence="11">
    <location>
        <begin position="718"/>
        <end position="753"/>
    </location>
</feature>
<dbReference type="InterPro" id="IPR001202">
    <property type="entry name" value="WW_dom"/>
</dbReference>
<dbReference type="eggNOG" id="KOG0498">
    <property type="taxonomic scope" value="Eukaryota"/>
</dbReference>
<feature type="compositionally biased region" description="Basic residues" evidence="11">
    <location>
        <begin position="554"/>
        <end position="577"/>
    </location>
</feature>
<feature type="domain" description="J" evidence="14">
    <location>
        <begin position="1681"/>
        <end position="1743"/>
    </location>
</feature>
<dbReference type="Pfam" id="PF00520">
    <property type="entry name" value="Ion_trans"/>
    <property type="match status" value="1"/>
</dbReference>
<dbReference type="PROSITE" id="PS50020">
    <property type="entry name" value="WW_DOMAIN_2"/>
    <property type="match status" value="2"/>
</dbReference>
<dbReference type="InterPro" id="IPR017853">
    <property type="entry name" value="GH"/>
</dbReference>
<dbReference type="InterPro" id="IPR005821">
    <property type="entry name" value="Ion_trans_dom"/>
</dbReference>
<dbReference type="PROSITE" id="PS01159">
    <property type="entry name" value="WW_DOMAIN_1"/>
    <property type="match status" value="1"/>
</dbReference>
<feature type="compositionally biased region" description="Basic residues" evidence="11">
    <location>
        <begin position="259"/>
        <end position="269"/>
    </location>
</feature>
<feature type="domain" description="DAD" evidence="15">
    <location>
        <begin position="235"/>
        <end position="267"/>
    </location>
</feature>
<dbReference type="Gene3D" id="1.10.287.110">
    <property type="entry name" value="DnaJ domain"/>
    <property type="match status" value="1"/>
</dbReference>
<evidence type="ECO:0000259" key="15">
    <source>
        <dbReference type="PROSITE" id="PS51231"/>
    </source>
</evidence>
<dbReference type="EC" id="3.2.1.52" evidence="4"/>
<evidence type="ECO:0000256" key="11">
    <source>
        <dbReference type="SAM" id="MobiDB-lite"/>
    </source>
</evidence>
<dbReference type="PANTHER" id="PTHR10217">
    <property type="entry name" value="VOLTAGE AND LIGAND GATED POTASSIUM CHANNEL"/>
    <property type="match status" value="1"/>
</dbReference>
<feature type="compositionally biased region" description="Basic and acidic residues" evidence="11">
    <location>
        <begin position="2106"/>
        <end position="2128"/>
    </location>
</feature>
<dbReference type="InterPro" id="IPR014767">
    <property type="entry name" value="DAD_dom"/>
</dbReference>
<dbReference type="PANTHER" id="PTHR10217:SF435">
    <property type="entry name" value="POTASSIUM VOLTAGE-GATED CHANNEL PROTEIN EAG"/>
    <property type="match status" value="1"/>
</dbReference>
<dbReference type="GO" id="GO:0004563">
    <property type="term" value="F:beta-N-acetylhexosaminidase activity"/>
    <property type="evidence" value="ECO:0007669"/>
    <property type="project" value="UniProtKB-EC"/>
</dbReference>
<reference evidence="16 17" key="1">
    <citation type="journal article" date="2011" name="Proc. Natl. Acad. Sci. U.S.A.">
        <title>Niche of harmful alga Aureococcus anophagefferens revealed through ecogenomics.</title>
        <authorList>
            <person name="Gobler C.J."/>
            <person name="Berry D.L."/>
            <person name="Dyhrman S.T."/>
            <person name="Wilhelm S.W."/>
            <person name="Salamov A."/>
            <person name="Lobanov A.V."/>
            <person name="Zhang Y."/>
            <person name="Collier J.L."/>
            <person name="Wurch L.L."/>
            <person name="Kustka A.B."/>
            <person name="Dill B.D."/>
            <person name="Shah M."/>
            <person name="VerBerkmoes N.C."/>
            <person name="Kuo A."/>
            <person name="Terry A."/>
            <person name="Pangilinan J."/>
            <person name="Lindquist E.A."/>
            <person name="Lucas S."/>
            <person name="Paulsen I.T."/>
            <person name="Hattenrath-Lehmann T.K."/>
            <person name="Talmage S.C."/>
            <person name="Walker E.A."/>
            <person name="Koch F."/>
            <person name="Burson A.M."/>
            <person name="Marcoval M.A."/>
            <person name="Tang Y.Z."/>
            <person name="Lecleir G.R."/>
            <person name="Coyne K.J."/>
            <person name="Berg G.M."/>
            <person name="Bertrand E.M."/>
            <person name="Saito M.A."/>
            <person name="Gladyshev V.N."/>
            <person name="Grigoriev I.V."/>
        </authorList>
    </citation>
    <scope>NUCLEOTIDE SEQUENCE [LARGE SCALE GENOMIC DNA]</scope>
    <source>
        <strain evidence="17">CCMP 1984</strain>
    </source>
</reference>
<dbReference type="GO" id="GO:0042391">
    <property type="term" value="P:regulation of membrane potential"/>
    <property type="evidence" value="ECO:0007669"/>
    <property type="project" value="TreeGrafter"/>
</dbReference>
<dbReference type="InParanoid" id="F0XWB0"/>
<dbReference type="Gene3D" id="2.60.120.10">
    <property type="entry name" value="Jelly Rolls"/>
    <property type="match status" value="1"/>
</dbReference>
<feature type="transmembrane region" description="Helical" evidence="12">
    <location>
        <begin position="2452"/>
        <end position="2469"/>
    </location>
</feature>
<evidence type="ECO:0000256" key="5">
    <source>
        <dbReference type="ARBA" id="ARBA00022692"/>
    </source>
</evidence>
<evidence type="ECO:0000256" key="7">
    <source>
        <dbReference type="ARBA" id="ARBA00022989"/>
    </source>
</evidence>
<feature type="region of interest" description="Disordered" evidence="11">
    <location>
        <begin position="2816"/>
        <end position="2846"/>
    </location>
</feature>
<dbReference type="SMART" id="SM00456">
    <property type="entry name" value="WW"/>
    <property type="match status" value="2"/>
</dbReference>
<feature type="compositionally biased region" description="Low complexity" evidence="11">
    <location>
        <begin position="95"/>
        <end position="114"/>
    </location>
</feature>
<evidence type="ECO:0000256" key="2">
    <source>
        <dbReference type="ARBA" id="ARBA00004141"/>
    </source>
</evidence>
<dbReference type="eggNOG" id="KOG2499">
    <property type="taxonomic scope" value="Eukaryota"/>
</dbReference>
<dbReference type="InterPro" id="IPR025705">
    <property type="entry name" value="Beta_hexosaminidase_sua/sub"/>
</dbReference>
<dbReference type="RefSeq" id="XP_009032392.1">
    <property type="nucleotide sequence ID" value="XM_009034144.1"/>
</dbReference>
<evidence type="ECO:0000256" key="8">
    <source>
        <dbReference type="ARBA" id="ARBA00023136"/>
    </source>
</evidence>
<dbReference type="EMBL" id="GL833120">
    <property type="protein sequence ID" value="EGB12744.1"/>
    <property type="molecule type" value="Genomic_DNA"/>
</dbReference>
<gene>
    <name evidence="16" type="ORF">AURANDRAFT_60779</name>
</gene>
<proteinExistence type="inferred from homology"/>
<name>F0XWB0_AURAN</name>
<dbReference type="CDD" id="cd00201">
    <property type="entry name" value="WW"/>
    <property type="match status" value="2"/>
</dbReference>
<evidence type="ECO:0000256" key="9">
    <source>
        <dbReference type="PIRSR" id="PIRSR625705-1"/>
    </source>
</evidence>
<feature type="region of interest" description="Disordered" evidence="11">
    <location>
        <begin position="766"/>
        <end position="785"/>
    </location>
</feature>
<dbReference type="OMA" id="RENANWF"/>
<feature type="region of interest" description="Disordered" evidence="11">
    <location>
        <begin position="2722"/>
        <end position="2767"/>
    </location>
</feature>
<feature type="region of interest" description="Disordered" evidence="11">
    <location>
        <begin position="1759"/>
        <end position="1804"/>
    </location>
</feature>
<dbReference type="CDD" id="cd06257">
    <property type="entry name" value="DnaJ"/>
    <property type="match status" value="1"/>
</dbReference>
<evidence type="ECO:0000256" key="6">
    <source>
        <dbReference type="ARBA" id="ARBA00022801"/>
    </source>
</evidence>
<evidence type="ECO:0000313" key="17">
    <source>
        <dbReference type="Proteomes" id="UP000002729"/>
    </source>
</evidence>
<dbReference type="PROSITE" id="PS50076">
    <property type="entry name" value="DNAJ_2"/>
    <property type="match status" value="1"/>
</dbReference>
<evidence type="ECO:0000256" key="1">
    <source>
        <dbReference type="ARBA" id="ARBA00001231"/>
    </source>
</evidence>
<feature type="region of interest" description="Disordered" evidence="11">
    <location>
        <begin position="1021"/>
        <end position="1044"/>
    </location>
</feature>
<dbReference type="SUPFAM" id="SSF81324">
    <property type="entry name" value="Voltage-gated potassium channels"/>
    <property type="match status" value="1"/>
</dbReference>
<dbReference type="InterPro" id="IPR014710">
    <property type="entry name" value="RmlC-like_jellyroll"/>
</dbReference>
<dbReference type="KEGG" id="aaf:AURANDRAFT_60779"/>
<feature type="compositionally biased region" description="Basic and acidic residues" evidence="11">
    <location>
        <begin position="464"/>
        <end position="475"/>
    </location>
</feature>
<dbReference type="Pfam" id="PF00226">
    <property type="entry name" value="DnaJ"/>
    <property type="match status" value="1"/>
</dbReference>
<evidence type="ECO:0000256" key="10">
    <source>
        <dbReference type="SAM" id="Coils"/>
    </source>
</evidence>
<feature type="compositionally biased region" description="Low complexity" evidence="11">
    <location>
        <begin position="1502"/>
        <end position="1515"/>
    </location>
</feature>
<dbReference type="SUPFAM" id="SSF51445">
    <property type="entry name" value="(Trans)glycosidases"/>
    <property type="match status" value="1"/>
</dbReference>
<organism evidence="17">
    <name type="scientific">Aureococcus anophagefferens</name>
    <name type="common">Harmful bloom alga</name>
    <dbReference type="NCBI Taxonomy" id="44056"/>
    <lineage>
        <taxon>Eukaryota</taxon>
        <taxon>Sar</taxon>
        <taxon>Stramenopiles</taxon>
        <taxon>Ochrophyta</taxon>
        <taxon>Pelagophyceae</taxon>
        <taxon>Pelagomonadales</taxon>
        <taxon>Pelagomonadaceae</taxon>
        <taxon>Aureococcus</taxon>
    </lineage>
</organism>
<dbReference type="InterPro" id="IPR029018">
    <property type="entry name" value="Hex-like_dom2"/>
</dbReference>
<feature type="coiled-coil region" evidence="10">
    <location>
        <begin position="1338"/>
        <end position="1421"/>
    </location>
</feature>
<dbReference type="Gene3D" id="2.20.70.10">
    <property type="match status" value="1"/>
</dbReference>
<accession>F0XWB0</accession>
<feature type="region of interest" description="Disordered" evidence="11">
    <location>
        <begin position="958"/>
        <end position="990"/>
    </location>
</feature>
<dbReference type="Proteomes" id="UP000002729">
    <property type="component" value="Unassembled WGS sequence"/>
</dbReference>
<feature type="transmembrane region" description="Helical" evidence="12">
    <location>
        <begin position="2481"/>
        <end position="2505"/>
    </location>
</feature>
<evidence type="ECO:0000259" key="13">
    <source>
        <dbReference type="PROSITE" id="PS50020"/>
    </source>
</evidence>
<evidence type="ECO:0000259" key="14">
    <source>
        <dbReference type="PROSITE" id="PS50076"/>
    </source>
</evidence>
<feature type="region of interest" description="Disordered" evidence="11">
    <location>
        <begin position="251"/>
        <end position="281"/>
    </location>
</feature>
<protein>
    <recommendedName>
        <fullName evidence="4">beta-N-acetylhexosaminidase</fullName>
        <ecNumber evidence="4">3.2.1.52</ecNumber>
    </recommendedName>
</protein>
<feature type="compositionally biased region" description="Low complexity" evidence="11">
    <location>
        <begin position="578"/>
        <end position="601"/>
    </location>
</feature>
<feature type="region of interest" description="Disordered" evidence="11">
    <location>
        <begin position="1440"/>
        <end position="1523"/>
    </location>
</feature>
<dbReference type="GO" id="GO:0005886">
    <property type="term" value="C:plasma membrane"/>
    <property type="evidence" value="ECO:0007669"/>
    <property type="project" value="TreeGrafter"/>
</dbReference>
<evidence type="ECO:0000313" key="16">
    <source>
        <dbReference type="EMBL" id="EGB12744.1"/>
    </source>
</evidence>
<dbReference type="OrthoDB" id="432483at2759"/>
<feature type="compositionally biased region" description="Polar residues" evidence="11">
    <location>
        <begin position="391"/>
        <end position="409"/>
    </location>
</feature>
<dbReference type="InterPro" id="IPR036869">
    <property type="entry name" value="J_dom_sf"/>
</dbReference>
<dbReference type="SUPFAM" id="SSF46565">
    <property type="entry name" value="Chaperone J-domain"/>
    <property type="match status" value="1"/>
</dbReference>
<feature type="compositionally biased region" description="Basic residues" evidence="11">
    <location>
        <begin position="378"/>
        <end position="389"/>
    </location>
</feature>
<feature type="compositionally biased region" description="Low complexity" evidence="11">
    <location>
        <begin position="1447"/>
        <end position="1457"/>
    </location>
</feature>
<keyword evidence="17" id="KW-1185">Reference proteome</keyword>
<dbReference type="InterPro" id="IPR050818">
    <property type="entry name" value="KCNH_animal-type"/>
</dbReference>
<keyword evidence="6" id="KW-0378">Hydrolase</keyword>
<feature type="compositionally biased region" description="Low complexity" evidence="11">
    <location>
        <begin position="324"/>
        <end position="341"/>
    </location>
</feature>
<evidence type="ECO:0000256" key="4">
    <source>
        <dbReference type="ARBA" id="ARBA00012663"/>
    </source>
</evidence>
<comment type="subcellular location">
    <subcellularLocation>
        <location evidence="2">Membrane</location>
        <topology evidence="2">Multi-pass membrane protein</topology>
    </subcellularLocation>
</comment>
<feature type="domain" description="WW" evidence="13">
    <location>
        <begin position="1552"/>
        <end position="1586"/>
    </location>
</feature>
<dbReference type="GO" id="GO:0005249">
    <property type="term" value="F:voltage-gated potassium channel activity"/>
    <property type="evidence" value="ECO:0007669"/>
    <property type="project" value="TreeGrafter"/>
</dbReference>
<dbReference type="SUPFAM" id="SSF51045">
    <property type="entry name" value="WW domain"/>
    <property type="match status" value="1"/>
</dbReference>
<dbReference type="SUPFAM" id="SSF51206">
    <property type="entry name" value="cAMP-binding domain-like"/>
    <property type="match status" value="1"/>
</dbReference>
<dbReference type="PROSITE" id="PS51231">
    <property type="entry name" value="DAD"/>
    <property type="match status" value="1"/>
</dbReference>
<feature type="compositionally biased region" description="Low complexity" evidence="11">
    <location>
        <begin position="531"/>
        <end position="551"/>
    </location>
</feature>
<feature type="compositionally biased region" description="Polar residues" evidence="11">
    <location>
        <begin position="479"/>
        <end position="492"/>
    </location>
</feature>
<dbReference type="Pfam" id="PF00728">
    <property type="entry name" value="Glyco_hydro_20"/>
    <property type="match status" value="1"/>
</dbReference>
<dbReference type="GeneID" id="20223161"/>
<feature type="region of interest" description="Disordered" evidence="11">
    <location>
        <begin position="2061"/>
        <end position="2146"/>
    </location>
</feature>
<sequence length="3522" mass="378910">MVAEGGYADVSSMDAVIRDLESRYDRLQGLRQHLGTDVAKEKLLAQIGMVDPVDASASRDERRRLKKRLLRELDGEKDHLRKTLDVVEAARRAAPRPAGAAGPRAWRPASASASLGRSAPPAATPKPRGSAVTAARAKRALPKGEDEDAAMLALHRGDGSVGSGAHFLSTPAKLPPPQGPAPPHPLELGRASLEGTVVLTQDSVGPGAFAANATSSLATPNMRPATAEATVHTREPRSPEAVDDLLARARAAVADRNRPRSAARRPRSLRPREPSLAGYGNGGYFLTDVLRECYALREKIRSDPVLVAAGRRDAGGARRRSPARKPSADAAAPAAAPAVGATTTLLLEAGDDGRPEEPPSPPKSRENSPVGRLDALRGRRRRRHRRRPKSAPSSVSDHLLKTTASSSVKNVGRRESRHRHAVNNWFSASHAYKADAPKLDKRTRSETIRDGDGRGFLQTTTESAGRDVHSRERMESMITRENANWFSPSSKTKAVAAHGDAPPSPDRSPESRSRPRSAPAGARSPADDDQGSGASPGRPRSPGRRASSAGAARGGRRRSSAGPRRRSVSRRESRRPHSAPATRSRSPSRRSSAARPRSASPPRRRRDDDDDAPRARPQTQKFGRSSPFARAPRPSRLDPSYDGPWRLGEIGWFRIPEDKKAPKDAEPRFLRVRVSSVHLRDRDSGGGIGSLTLAALRGGKVDIPREYLREYQVPFDASPDAVSRRPPGAPPPLQKARSAPHLSPGNGEAAAPLANVGQGYVKIAKPLNEDARKRGRKSRRTTNPQAIASEILRRGGRISEVLRVTAEAYERREQRANAAKTMQRNLRILCGVPKKGDRMTLGDAILRYRLHVRHDVSHTIEEEDEEEEASAATRMQAIMRARRDREAVKGRHAAAAKLQRLQRKRSFRRKRRGSEFRRDAELRGRGADFVSHDRDDALYLDSPFPNQETAARALQARLRGDRARKDRRREHAGASRLQARVRGRRSRAAASRTRILRDFAPGPASRFADADAAARVLQRSASAGRLRASPPPSPPPPRPRAVDVDEHRRELAALDAADEDARARGAEREREFQDARVRSLQARVRGGCARRRAHKHARRSVVEQRQALAEALMDVEGSRRQAEEALAAERAAAAAARDEQNRDHAAKVLFYEEELKAAAWRAAQQRELEATVRDRDAALQATRGELAATVRGAQTEAARLAASLQSAEVDRLRSREALEAAAEAAEASDLMARSLRAKLADADAAARARDAEAAAAAKDLELEKAHRSNAVKDLQLLEHDAARRLRERDAAVAELEAAAAAAARDHADRAELARQTVEHLRRTAADREDDARAASAALAEAAVARADAEARAAALEEAREAAVARERGAAAALEAARARFAAEADEARAEAGAERAKREALEAEKDALEAARRDAVAAAARAGAEKDALAAEAAAAREALEARREAPAPLKAAAASPDPRRERPPAEAPVPAVAAATPLPRDRGAFETPYAEPPSANSAAYTPAFEPEGTPAAGPAPAPDDWEELFDDAEGRAYYWSKARDESRWDKPACLVTLYSDWEKHFDAASQHYYYYSESRGESTWDAPEPTRRPGGATPTPRKVPMAAGEGADVEGLWAKALQLSEGGEVHEAILHFECASAELERQLAAAASVPNADRVRSLLGELLAKLGSEVELHLNYLRGNHWVALALEPPAGDDAVKKAYRRLALRYHPDKSRVSPKIFTIVGKAHEVLRHPERRKRYKPDKSATAWKVYRREHAAEFRAPTRTKQPWKPTPDGAAREYRASRGSASSPQKKPKAPAAPAPPLSVDRVRAMKVGELKERLKFFGVPATGERRDLEADLIRAAALKPRTPPSAAAVGAELRASSPATCARRVAGLNAATLRELLERAGRAEPPRARGALETAVVAAYAVSRARGEPVFPRSPDAKRAPDFAAPAKADRPSFDERPAASPEPAAPAPAEPKADARAPEPAAASEPEPEPAAPPREPPWAAAPAAPYDDGDASDDSGLLPAAGGFVGSLRARARSASSGRREPAVGPVHVAAAREGGGDVQSEVDFWVQGARTHATPRLGAPSPRRTPREAPPPEAPDPGLVDPGGGWCDAFTPVAARAEESAQQRRGVRFEGEGSERSLRSGSPGRPTFSPGRLSMLSPGSARRLSLARQFTRTTLVMPSPFQIAAATMLTRVRRTRSAGGSSFAIIDPMSPRLQAFEAFCLVMTMITAFTTPFEMAFVPALRPPLKSNGFFLTNRCLDAVFFVDFWLRFLCVPYRSGTRANHFVKERRLIARHYARTWMLPDLIALVPFDLLTYEPFNIHLSSVVVTALRLLRLVRMLKLGRVVTLVERWSEASSVPYAYIEICKLMSFIFMTVHWVACAWGLLGELEAGDHFSWVDALRSGMASTCESQDAHDAILVYLQSHQGTPQATYLADKISVTKESYRDSFHRPSCEKFDTRRSKYVVSLYFAVYTLTGIGYGDVNAVTRAEYCLATACVMSTAILWAFLIGNFCAIVASMDKHPARFRGAMDDLNSMLSESDLDPELCVRVRDYFSHSRNLMRTRDYHELDALMSAGLRGEVAGVVSETWLEKVWYFRNSSKAFMRELSMLMGPLMFAPFETVDAGASLLIIQRGLVMLGGRMLTRGDHVGHEFIVVRDEERVALDAERGVVDSRVSPSAFTYVEVLELRQEDLLALFPLFPEEAARVTTASRWLVMKIALLKWAKAKLARERADAQRAPGTAPAGGAAAPAAVAAVAREGRSPGRPRPAGGGDAPPNAFVDQHLQNRSKVGRALVASNSMSRGTLLNGLVVSPTNRLTFRQTAVLSDGVFGGSRPSPGASTAASSAGRGPRAGDGGAARLRSRVARLREAALDANREIEQLARLLADDDEPRPRGDSDPVETVHTGMRPLLRLALWSRVARGIWPTPRAWSTPADAGVRRLPEAGLPALTIDGCEEPWCGRIAAAYDRLAPPRLAPGTPPHARPPAAVAAEAAAFGAPRERAAAALGVGPSWYEDDVALAGRRDAGAIARVVVSVGGGAGDESYALRLAEGDDVVRASAAVSAAAPEGALRALASLGQLWRWDGARHALPSAFDVEDAPRHAWRGLLLDTSRHFWPLARVHRALDAMEALKLNVLHWHVVDSQSWPWAANATAPRPYCGACVYTSADVAAVAAAARDRGIAVVPELDAPGHGGAAPAAATCPELAATDRGAVARGRGPGGRDGGAGSTEHGLDAVAWGAAGAAGVDDAARALSALVGELAAAAGAAHVHVGGDEVDAGCWAEDAARRGAAPDAGFEAAADWARAREAALLRASADAARAAGATPVFWDDALDAGDPATLAGGLVQIWRGWLGVPGLLAYASTLGLAGAIVSDGMYLDYDHEGWDQVLRRGRLPDHALVVGGEACSWGEHNERLDARLVKLAAAAERLWGGAAADAARAGDLVGPRLRLSALRCHLLRRGHDATPPVLPDLCLAGPPRGPADAPPPASRAPAVVTIAAPWYRSRAAARLEDAALAAAVAFIVASRVRRRRPNKED</sequence>
<keyword evidence="8 12" id="KW-0472">Membrane</keyword>
<keyword evidence="10" id="KW-0175">Coiled coil</keyword>
<dbReference type="InterPro" id="IPR015883">
    <property type="entry name" value="Glyco_hydro_20_cat"/>
</dbReference>
<dbReference type="Gene3D" id="3.20.20.80">
    <property type="entry name" value="Glycosidases"/>
    <property type="match status" value="1"/>
</dbReference>
<evidence type="ECO:0000256" key="3">
    <source>
        <dbReference type="ARBA" id="ARBA00006285"/>
    </source>
</evidence>
<feature type="active site" description="Proton donor" evidence="9">
    <location>
        <position position="3262"/>
    </location>
</feature>
<keyword evidence="5 12" id="KW-0812">Transmembrane</keyword>
<dbReference type="PROSITE" id="PS50096">
    <property type="entry name" value="IQ"/>
    <property type="match status" value="3"/>
</dbReference>
<feature type="region of interest" description="Disordered" evidence="11">
    <location>
        <begin position="93"/>
        <end position="144"/>
    </location>
</feature>
<feature type="region of interest" description="Disordered" evidence="11">
    <location>
        <begin position="1915"/>
        <end position="2047"/>
    </location>
</feature>
<feature type="coiled-coil region" evidence="10">
    <location>
        <begin position="1044"/>
        <end position="1083"/>
    </location>
</feature>
<dbReference type="InterPro" id="IPR018490">
    <property type="entry name" value="cNMP-bd_dom_sf"/>
</dbReference>
<feature type="region of interest" description="Disordered" evidence="11">
    <location>
        <begin position="1577"/>
        <end position="1600"/>
    </location>
</feature>
<feature type="compositionally biased region" description="Low complexity" evidence="11">
    <location>
        <begin position="1469"/>
        <end position="1479"/>
    </location>
</feature>
<feature type="compositionally biased region" description="Low complexity" evidence="11">
    <location>
        <begin position="2726"/>
        <end position="2745"/>
    </location>
</feature>
<dbReference type="SUPFAM" id="SSF55545">
    <property type="entry name" value="beta-N-acetylhexosaminidase-like domain"/>
    <property type="match status" value="1"/>
</dbReference>
<dbReference type="SMART" id="SM00271">
    <property type="entry name" value="DnaJ"/>
    <property type="match status" value="1"/>
</dbReference>
<comment type="similarity">
    <text evidence="3">Belongs to the glycosyl hydrolase 20 family.</text>
</comment>
<dbReference type="GO" id="GO:0005975">
    <property type="term" value="P:carbohydrate metabolic process"/>
    <property type="evidence" value="ECO:0007669"/>
    <property type="project" value="InterPro"/>
</dbReference>
<feature type="compositionally biased region" description="Basic and acidic residues" evidence="11">
    <location>
        <begin position="958"/>
        <end position="973"/>
    </location>
</feature>
<comment type="catalytic activity">
    <reaction evidence="1">
        <text>Hydrolysis of terminal non-reducing N-acetyl-D-hexosamine residues in N-acetyl-beta-D-hexosaminides.</text>
        <dbReference type="EC" id="3.2.1.52"/>
    </reaction>
</comment>
<feature type="compositionally biased region" description="Basic and acidic residues" evidence="11">
    <location>
        <begin position="436"/>
        <end position="453"/>
    </location>
</feature>
<keyword evidence="7 12" id="KW-1133">Transmembrane helix</keyword>
<feature type="compositionally biased region" description="Low complexity" evidence="11">
    <location>
        <begin position="2820"/>
        <end position="2837"/>
    </location>
</feature>
<feature type="domain" description="WW" evidence="13">
    <location>
        <begin position="1516"/>
        <end position="1550"/>
    </location>
</feature>
<feature type="compositionally biased region" description="Basic and acidic residues" evidence="11">
    <location>
        <begin position="1935"/>
        <end position="1945"/>
    </location>
</feature>
<feature type="region of interest" description="Disordered" evidence="11">
    <location>
        <begin position="311"/>
        <end position="419"/>
    </location>
</feature>